<keyword evidence="1" id="KW-0433">Leucine-rich repeat</keyword>
<dbReference type="PANTHER" id="PTHR15454">
    <property type="entry name" value="NISCHARIN RELATED"/>
    <property type="match status" value="1"/>
</dbReference>
<proteinExistence type="predicted"/>
<accession>A0ABR2KJG2</accession>
<feature type="compositionally biased region" description="Polar residues" evidence="3">
    <location>
        <begin position="493"/>
        <end position="505"/>
    </location>
</feature>
<dbReference type="InterPro" id="IPR001611">
    <property type="entry name" value="Leu-rich_rpt"/>
</dbReference>
<dbReference type="EMBL" id="JAPFFF010000004">
    <property type="protein sequence ID" value="KAK8891294.1"/>
    <property type="molecule type" value="Genomic_DNA"/>
</dbReference>
<gene>
    <name evidence="4" type="ORF">M9Y10_028502</name>
</gene>
<organism evidence="4 5">
    <name type="scientific">Tritrichomonas musculus</name>
    <dbReference type="NCBI Taxonomy" id="1915356"/>
    <lineage>
        <taxon>Eukaryota</taxon>
        <taxon>Metamonada</taxon>
        <taxon>Parabasalia</taxon>
        <taxon>Tritrichomonadida</taxon>
        <taxon>Tritrichomonadidae</taxon>
        <taxon>Tritrichomonas</taxon>
    </lineage>
</organism>
<feature type="compositionally biased region" description="Low complexity" evidence="3">
    <location>
        <begin position="350"/>
        <end position="362"/>
    </location>
</feature>
<feature type="compositionally biased region" description="Low complexity" evidence="3">
    <location>
        <begin position="418"/>
        <end position="427"/>
    </location>
</feature>
<feature type="region of interest" description="Disordered" evidence="3">
    <location>
        <begin position="622"/>
        <end position="650"/>
    </location>
</feature>
<evidence type="ECO:0000256" key="3">
    <source>
        <dbReference type="SAM" id="MobiDB-lite"/>
    </source>
</evidence>
<feature type="compositionally biased region" description="Basic and acidic residues" evidence="3">
    <location>
        <begin position="522"/>
        <end position="538"/>
    </location>
</feature>
<feature type="compositionally biased region" description="Low complexity" evidence="3">
    <location>
        <begin position="539"/>
        <end position="552"/>
    </location>
</feature>
<keyword evidence="5" id="KW-1185">Reference proteome</keyword>
<feature type="compositionally biased region" description="Polar residues" evidence="3">
    <location>
        <begin position="635"/>
        <end position="650"/>
    </location>
</feature>
<feature type="compositionally biased region" description="Basic and acidic residues" evidence="3">
    <location>
        <begin position="428"/>
        <end position="446"/>
    </location>
</feature>
<comment type="caution">
    <text evidence="4">The sequence shown here is derived from an EMBL/GenBank/DDBJ whole genome shotgun (WGS) entry which is preliminary data.</text>
</comment>
<sequence>MLCLSSFVKNLQNSTSIKATGMGITTIDNLPNAKCYCTLLSLSFNHISDLSNLKQFSLLTTLHLESNCIERISALEPLSHLHQLNVLCLSGNKVCSLPLFKAHIINLCPHLKLLDGKNVSSFFSGKYSRDKLATFLIQERKCFKSIYINDVIVKVLKYKKKKQEQKQDYFTFYIQSQNYQDKIHDLRLRCKSLSPSSYFKFLKQTMISQNQFIYKTAILLELEKSLITQYSAIIQSFGQINQFNIFIDKSEKLNDISLALIKHTENDFDENIFNEFQPSIQNSSNKKKLIHRSKNRNLLSYSSDSISSQFCNSDDFNRKNQNKQLNKSKTLSPVQTKKKDLFISSDDNDSASLSNDSSSQSNHTKKSYGKLNENVINIPKNSHQNYMIEQRSQNQINFKNNLIRGNNNNTFSSDFEFSSDPLKTSSSSDKEDLKSKNKTKFVHEEEPASEETLPKNQQSVSSELSNFQNHNDETTKSNLFLTELASEEILSKSQQSFTEENPNVKSDTHKHTSTEIDAEELIFERKSTKKENPGKRNDTNTNNDNHIHFTINQSLSPELASDSNTQNTQSNQSDSLNPNKSKNIWESNKVNHFPTSQAELASDEGNQETDSAKIMQSLSIEVASSSSSNKDDNFDQLSEGNDNSNFKKNQSLKVEIQNKGKPVQISTSLELASDETLHHSSFVPQQTSSSNTNECDLQRRKNLNDHLKLTHSASLEFASDETLPNTQRSSSAFEDFESDDDGPNKNSNKNKRNQIKAKIINKNVHDENIISQDSPALNNHQISFVEEEELASEEGQNEEHVVLFDTKMKKIRLDASQEKHLKTSLESFSLDEMASGETLPSANPISSDDDLEFKMPKKINDQTKNENISENSDNEKNHEKVNNTNENDLNNNFDISKTDQENQMIKNKILPPISALSTYFKIWKMNYKFRIKRREMIKARIMTKYNLMGKPDHIKEMQKKQQLMNKIERQKEINKSKYELYKQLNYEYQKLSQSSE</sequence>
<feature type="compositionally biased region" description="Polar residues" evidence="3">
    <location>
        <begin position="553"/>
        <end position="583"/>
    </location>
</feature>
<dbReference type="PANTHER" id="PTHR15454:SF56">
    <property type="entry name" value="PROTEIN PHOSPHATASE 1 REGULATORY SUBUNIT 7-RELATED"/>
    <property type="match status" value="1"/>
</dbReference>
<feature type="compositionally biased region" description="Low complexity" evidence="3">
    <location>
        <begin position="882"/>
        <end position="892"/>
    </location>
</feature>
<feature type="region of interest" description="Disordered" evidence="3">
    <location>
        <begin position="857"/>
        <end position="893"/>
    </location>
</feature>
<feature type="compositionally biased region" description="Polar residues" evidence="3">
    <location>
        <begin position="322"/>
        <end position="335"/>
    </location>
</feature>
<protein>
    <submittedName>
        <fullName evidence="4">Uncharacterized protein</fullName>
    </submittedName>
</protein>
<feature type="region of interest" description="Disordered" evidence="3">
    <location>
        <begin position="414"/>
        <end position="473"/>
    </location>
</feature>
<dbReference type="InterPro" id="IPR032675">
    <property type="entry name" value="LRR_dom_sf"/>
</dbReference>
<feature type="compositionally biased region" description="Polar residues" evidence="3">
    <location>
        <begin position="454"/>
        <end position="469"/>
    </location>
</feature>
<feature type="region of interest" description="Disordered" evidence="3">
    <location>
        <begin position="317"/>
        <end position="373"/>
    </location>
</feature>
<reference evidence="4 5" key="1">
    <citation type="submission" date="2024-04" db="EMBL/GenBank/DDBJ databases">
        <title>Tritrichomonas musculus Genome.</title>
        <authorList>
            <person name="Alves-Ferreira E."/>
            <person name="Grigg M."/>
            <person name="Lorenzi H."/>
            <person name="Galac M."/>
        </authorList>
    </citation>
    <scope>NUCLEOTIDE SEQUENCE [LARGE SCALE GENOMIC DNA]</scope>
    <source>
        <strain evidence="4 5">EAF2021</strain>
    </source>
</reference>
<name>A0ABR2KJG2_9EUKA</name>
<evidence type="ECO:0000313" key="5">
    <source>
        <dbReference type="Proteomes" id="UP001470230"/>
    </source>
</evidence>
<dbReference type="Pfam" id="PF14580">
    <property type="entry name" value="LRR_9"/>
    <property type="match status" value="1"/>
</dbReference>
<evidence type="ECO:0000256" key="1">
    <source>
        <dbReference type="ARBA" id="ARBA00022614"/>
    </source>
</evidence>
<keyword evidence="2" id="KW-0677">Repeat</keyword>
<evidence type="ECO:0000313" key="4">
    <source>
        <dbReference type="EMBL" id="KAK8891294.1"/>
    </source>
</evidence>
<dbReference type="SUPFAM" id="SSF52058">
    <property type="entry name" value="L domain-like"/>
    <property type="match status" value="1"/>
</dbReference>
<dbReference type="Gene3D" id="3.80.10.10">
    <property type="entry name" value="Ribonuclease Inhibitor"/>
    <property type="match status" value="1"/>
</dbReference>
<evidence type="ECO:0000256" key="2">
    <source>
        <dbReference type="ARBA" id="ARBA00022737"/>
    </source>
</evidence>
<feature type="region of interest" description="Disordered" evidence="3">
    <location>
        <begin position="718"/>
        <end position="754"/>
    </location>
</feature>
<dbReference type="PROSITE" id="PS51450">
    <property type="entry name" value="LRR"/>
    <property type="match status" value="1"/>
</dbReference>
<dbReference type="Proteomes" id="UP001470230">
    <property type="component" value="Unassembled WGS sequence"/>
</dbReference>
<feature type="region of interest" description="Disordered" evidence="3">
    <location>
        <begin position="493"/>
        <end position="583"/>
    </location>
</feature>